<dbReference type="AlphaFoldDB" id="A0A6C0CHP7"/>
<evidence type="ECO:0000313" key="1">
    <source>
        <dbReference type="EMBL" id="QHT04316.1"/>
    </source>
</evidence>
<organism evidence="1">
    <name type="scientific">viral metagenome</name>
    <dbReference type="NCBI Taxonomy" id="1070528"/>
    <lineage>
        <taxon>unclassified sequences</taxon>
        <taxon>metagenomes</taxon>
        <taxon>organismal metagenomes</taxon>
    </lineage>
</organism>
<accession>A0A6C0CHP7</accession>
<proteinExistence type="predicted"/>
<reference evidence="1" key="1">
    <citation type="journal article" date="2020" name="Nature">
        <title>Giant virus diversity and host interactions through global metagenomics.</title>
        <authorList>
            <person name="Schulz F."/>
            <person name="Roux S."/>
            <person name="Paez-Espino D."/>
            <person name="Jungbluth S."/>
            <person name="Walsh D.A."/>
            <person name="Denef V.J."/>
            <person name="McMahon K.D."/>
            <person name="Konstantinidis K.T."/>
            <person name="Eloe-Fadrosh E.A."/>
            <person name="Kyrpides N.C."/>
            <person name="Woyke T."/>
        </authorList>
    </citation>
    <scope>NUCLEOTIDE SEQUENCE</scope>
    <source>
        <strain evidence="1">GVMAG-M-3300021185-45</strain>
    </source>
</reference>
<name>A0A6C0CHP7_9ZZZZ</name>
<protein>
    <submittedName>
        <fullName evidence="1">Uncharacterized protein</fullName>
    </submittedName>
</protein>
<dbReference type="EMBL" id="MN739426">
    <property type="protein sequence ID" value="QHT04316.1"/>
    <property type="molecule type" value="Genomic_DNA"/>
</dbReference>
<sequence>MTEYPKLSTHWFEMVLDGMNAIKLAECEEWVKNFDDPNTGFMFCNSPNIEKINNKLNYGGHSGCSYACTMRNCQYFLTHMDEWNLEVNAHTNQLPVVPETN</sequence>